<dbReference type="AlphaFoldDB" id="C8RYE2"/>
<protein>
    <submittedName>
        <fullName evidence="1">Uncharacterized protein</fullName>
    </submittedName>
</protein>
<evidence type="ECO:0000313" key="2">
    <source>
        <dbReference type="Proteomes" id="UP000010121"/>
    </source>
</evidence>
<comment type="caution">
    <text evidence="1">The sequence shown here is derived from an EMBL/GenBank/DDBJ whole genome shotgun (WGS) entry which is preliminary data.</text>
</comment>
<sequence>MAACTLIWQAHGKDFRLDYTPAANAAPMQWVVTGAAVQTLPFNDPEFQVPPTLADLDEDGWPDLWRYLGTGNVNSSFEIFHFNPDRRAFVSLGELGGVDIFRDQDGMIVASARESCCAWGVARYRLTGDRLVPQFGLRIESGETDADPVGCAVFSIDQDPLGRPAEPLSIAEIPVLTRQHCTP</sequence>
<keyword evidence="2" id="KW-1185">Reference proteome</keyword>
<gene>
    <name evidence="1" type="ORF">Rsw2DRAFT_0820</name>
</gene>
<dbReference type="EMBL" id="ACYY01000004">
    <property type="protein sequence ID" value="EEW26130.1"/>
    <property type="molecule type" value="Genomic_DNA"/>
</dbReference>
<dbReference type="Proteomes" id="UP000010121">
    <property type="component" value="Unassembled WGS sequence"/>
</dbReference>
<evidence type="ECO:0000313" key="1">
    <source>
        <dbReference type="EMBL" id="EEW26130.1"/>
    </source>
</evidence>
<accession>C8RYE2</accession>
<reference evidence="1 2" key="1">
    <citation type="submission" date="2009-08" db="EMBL/GenBank/DDBJ databases">
        <title>The draft genome of Rhodobacter sp. SW2.</title>
        <authorList>
            <consortium name="US DOE Joint Genome Institute (JGI-PGF)"/>
            <person name="Lucas S."/>
            <person name="Copeland A."/>
            <person name="Lapidus A."/>
            <person name="Glavina del Rio T."/>
            <person name="Tice H."/>
            <person name="Bruce D."/>
            <person name="Goodwin L."/>
            <person name="Pitluck S."/>
            <person name="Larimer F."/>
            <person name="Land M.L."/>
            <person name="Hauser L."/>
            <person name="Emerson D."/>
        </authorList>
    </citation>
    <scope>NUCLEOTIDE SEQUENCE [LARGE SCALE GENOMIC DNA]</scope>
    <source>
        <strain evidence="1 2">SW2</strain>
    </source>
</reference>
<proteinExistence type="predicted"/>
<organism evidence="1 2">
    <name type="scientific">Rhodobacter ferrooxidans</name>
    <dbReference type="NCBI Taxonomy" id="371731"/>
    <lineage>
        <taxon>Bacteria</taxon>
        <taxon>Pseudomonadati</taxon>
        <taxon>Pseudomonadota</taxon>
        <taxon>Alphaproteobacteria</taxon>
        <taxon>Rhodobacterales</taxon>
        <taxon>Rhodobacter group</taxon>
        <taxon>Rhodobacter</taxon>
    </lineage>
</organism>
<name>C8RYE2_9RHOB</name>